<feature type="non-terminal residue" evidence="2">
    <location>
        <position position="1"/>
    </location>
</feature>
<organism evidence="2 3">
    <name type="scientific">Pleurodeles waltl</name>
    <name type="common">Iberian ribbed newt</name>
    <dbReference type="NCBI Taxonomy" id="8319"/>
    <lineage>
        <taxon>Eukaryota</taxon>
        <taxon>Metazoa</taxon>
        <taxon>Chordata</taxon>
        <taxon>Craniata</taxon>
        <taxon>Vertebrata</taxon>
        <taxon>Euteleostomi</taxon>
        <taxon>Amphibia</taxon>
        <taxon>Batrachia</taxon>
        <taxon>Caudata</taxon>
        <taxon>Salamandroidea</taxon>
        <taxon>Salamandridae</taxon>
        <taxon>Pleurodelinae</taxon>
        <taxon>Pleurodeles</taxon>
    </lineage>
</organism>
<dbReference type="EMBL" id="JANPWB010000001">
    <property type="protein sequence ID" value="KAJ1213996.1"/>
    <property type="molecule type" value="Genomic_DNA"/>
</dbReference>
<accession>A0AAV7WM29</accession>
<proteinExistence type="predicted"/>
<protein>
    <submittedName>
        <fullName evidence="2">Uncharacterized protein</fullName>
    </submittedName>
</protein>
<evidence type="ECO:0000256" key="1">
    <source>
        <dbReference type="SAM" id="MobiDB-lite"/>
    </source>
</evidence>
<name>A0AAV7WM29_PLEWA</name>
<keyword evidence="3" id="KW-1185">Reference proteome</keyword>
<dbReference type="AlphaFoldDB" id="A0AAV7WM29"/>
<comment type="caution">
    <text evidence="2">The sequence shown here is derived from an EMBL/GenBank/DDBJ whole genome shotgun (WGS) entry which is preliminary data.</text>
</comment>
<dbReference type="Proteomes" id="UP001066276">
    <property type="component" value="Chromosome 1_1"/>
</dbReference>
<sequence length="100" mass="11262">IVVKVGDAVKIKAPVGGVNWSKYTSPLKVLKCFRNAVKTSDGKIWNLNRAVPLKMLGKEQSKGNKGDDMSVESNDRPTKEVVHEERKSIRRKYTPGYFKD</sequence>
<evidence type="ECO:0000313" key="2">
    <source>
        <dbReference type="EMBL" id="KAJ1213996.1"/>
    </source>
</evidence>
<gene>
    <name evidence="2" type="ORF">NDU88_001624</name>
</gene>
<feature type="region of interest" description="Disordered" evidence="1">
    <location>
        <begin position="56"/>
        <end position="88"/>
    </location>
</feature>
<reference evidence="2" key="1">
    <citation type="journal article" date="2022" name="bioRxiv">
        <title>Sequencing and chromosome-scale assembly of the giantPleurodeles waltlgenome.</title>
        <authorList>
            <person name="Brown T."/>
            <person name="Elewa A."/>
            <person name="Iarovenko S."/>
            <person name="Subramanian E."/>
            <person name="Araus A.J."/>
            <person name="Petzold A."/>
            <person name="Susuki M."/>
            <person name="Suzuki K.-i.T."/>
            <person name="Hayashi T."/>
            <person name="Toyoda A."/>
            <person name="Oliveira C."/>
            <person name="Osipova E."/>
            <person name="Leigh N.D."/>
            <person name="Simon A."/>
            <person name="Yun M.H."/>
        </authorList>
    </citation>
    <scope>NUCLEOTIDE SEQUENCE</scope>
    <source>
        <strain evidence="2">20211129_DDA</strain>
        <tissue evidence="2">Liver</tissue>
    </source>
</reference>
<feature type="compositionally biased region" description="Basic and acidic residues" evidence="1">
    <location>
        <begin position="56"/>
        <end position="87"/>
    </location>
</feature>
<feature type="non-terminal residue" evidence="2">
    <location>
        <position position="100"/>
    </location>
</feature>
<evidence type="ECO:0000313" key="3">
    <source>
        <dbReference type="Proteomes" id="UP001066276"/>
    </source>
</evidence>